<reference evidence="3 4" key="1">
    <citation type="submission" date="2022-08" db="EMBL/GenBank/DDBJ databases">
        <title>Genome Sequence of the sulphate-reducing bacterium, Pseudodesulfovibrio sp. SYK.</title>
        <authorList>
            <person name="Kondo R."/>
            <person name="Kataoka T."/>
        </authorList>
    </citation>
    <scope>NUCLEOTIDE SEQUENCE [LARGE SCALE GENOMIC DNA]</scope>
    <source>
        <strain evidence="3 4">SYK</strain>
    </source>
</reference>
<evidence type="ECO:0000256" key="1">
    <source>
        <dbReference type="SAM" id="SignalP"/>
    </source>
</evidence>
<dbReference type="PANTHER" id="PTHR30005:SF0">
    <property type="entry name" value="RETROGRADE REGULATION PROTEIN 2"/>
    <property type="match status" value="1"/>
</dbReference>
<evidence type="ECO:0000313" key="4">
    <source>
        <dbReference type="Proteomes" id="UP001317742"/>
    </source>
</evidence>
<feature type="chain" id="PRO_5045823128" description="Ppx/GppA phosphatase N-terminal domain-containing protein" evidence="1">
    <location>
        <begin position="26"/>
        <end position="342"/>
    </location>
</feature>
<evidence type="ECO:0000259" key="2">
    <source>
        <dbReference type="Pfam" id="PF02541"/>
    </source>
</evidence>
<organism evidence="3 4">
    <name type="scientific">Pseudodesulfovibrio nedwellii</name>
    <dbReference type="NCBI Taxonomy" id="2973072"/>
    <lineage>
        <taxon>Bacteria</taxon>
        <taxon>Pseudomonadati</taxon>
        <taxon>Thermodesulfobacteriota</taxon>
        <taxon>Desulfovibrionia</taxon>
        <taxon>Desulfovibrionales</taxon>
        <taxon>Desulfovibrionaceae</taxon>
    </lineage>
</organism>
<dbReference type="InterPro" id="IPR043129">
    <property type="entry name" value="ATPase_NBD"/>
</dbReference>
<dbReference type="Gene3D" id="3.30.420.40">
    <property type="match status" value="1"/>
</dbReference>
<dbReference type="InterPro" id="IPR050273">
    <property type="entry name" value="GppA/Ppx_hydrolase"/>
</dbReference>
<dbReference type="EMBL" id="AP026709">
    <property type="protein sequence ID" value="BDQ36925.1"/>
    <property type="molecule type" value="Genomic_DNA"/>
</dbReference>
<dbReference type="PANTHER" id="PTHR30005">
    <property type="entry name" value="EXOPOLYPHOSPHATASE"/>
    <property type="match status" value="1"/>
</dbReference>
<dbReference type="Pfam" id="PF02541">
    <property type="entry name" value="Ppx-GppA"/>
    <property type="match status" value="1"/>
</dbReference>
<dbReference type="InterPro" id="IPR003695">
    <property type="entry name" value="Ppx_GppA_N"/>
</dbReference>
<keyword evidence="1" id="KW-0732">Signal</keyword>
<feature type="domain" description="Ppx/GppA phosphatase N-terminal" evidence="2">
    <location>
        <begin position="57"/>
        <end position="178"/>
    </location>
</feature>
<proteinExistence type="predicted"/>
<sequence length="342" mass="37388">MRLSIRLVQLMGLILCLVCATNGFAQSESSVRRAAFDIGSAVIKCTIADVNISTGQIIKTIETLSEKIDFAEDLARSYDSNLSRDIMNAGIKALEEMKRIAVKQNVKEYSAAGGAVFRSARNGRAYFVRIEEETGIPSRIVSEQQAAMLSYHAVRQALDFSSRDLLVWDIGGGSMQMTARHMDGGLLFYIDPMASVSFKNVVIGTIQGKNIATVSSPNPVNADEVASALTNIKTHAATSIPPLITSRLRHSNMIVAGIGGVHYYGIPEQIGRRDKVFTRDDVAKALEKWTGKNDEDFESEFAATRLTNLILVLGYMDTLGIKEVHPLVINQSDGLLAAPEFW</sequence>
<dbReference type="Gene3D" id="3.30.420.150">
    <property type="entry name" value="Exopolyphosphatase. Domain 2"/>
    <property type="match status" value="1"/>
</dbReference>
<feature type="signal peptide" evidence="1">
    <location>
        <begin position="1"/>
        <end position="25"/>
    </location>
</feature>
<dbReference type="SUPFAM" id="SSF53067">
    <property type="entry name" value="Actin-like ATPase domain"/>
    <property type="match status" value="2"/>
</dbReference>
<evidence type="ECO:0000313" key="3">
    <source>
        <dbReference type="EMBL" id="BDQ36925.1"/>
    </source>
</evidence>
<dbReference type="RefSeq" id="WP_281762795.1">
    <property type="nucleotide sequence ID" value="NZ_AP026709.1"/>
</dbReference>
<dbReference type="Proteomes" id="UP001317742">
    <property type="component" value="Chromosome"/>
</dbReference>
<gene>
    <name evidence="3" type="ORF">SYK_12850</name>
</gene>
<keyword evidence="4" id="KW-1185">Reference proteome</keyword>
<accession>A0ABM8AZH1</accession>
<protein>
    <recommendedName>
        <fullName evidence="2">Ppx/GppA phosphatase N-terminal domain-containing protein</fullName>
    </recommendedName>
</protein>
<name>A0ABM8AZH1_9BACT</name>